<sequence length="239" mass="25214">MGGVRAELPILDGEMLGPRASGNRLLVIGDSIFESTSRRYGGDMCTALVPLGWRVAVEAKSGELVGFGRTVIRERINEGWDAAVVFLGTNFGGDQVNYERDLTRIVDALAPRPTLLLTATLFRDSMKLVNESIRRVASLYPNVSVLDWGTASLQEGILNRDKIHPTDAGRKVLVASVAAALGNAPKTPGSCLVSMSDLPLDEDNGATSTTVDDSNGTSPTTTVPAQSTTTVAPSSPSGQ</sequence>
<dbReference type="AlphaFoldDB" id="A0A6J6DQH4"/>
<dbReference type="CDD" id="cd00229">
    <property type="entry name" value="SGNH_hydrolase"/>
    <property type="match status" value="1"/>
</dbReference>
<evidence type="ECO:0000313" key="2">
    <source>
        <dbReference type="EMBL" id="CAB4563398.1"/>
    </source>
</evidence>
<reference evidence="2" key="1">
    <citation type="submission" date="2020-05" db="EMBL/GenBank/DDBJ databases">
        <authorList>
            <person name="Chiriac C."/>
            <person name="Salcher M."/>
            <person name="Ghai R."/>
            <person name="Kavagutti S V."/>
        </authorList>
    </citation>
    <scope>NUCLEOTIDE SEQUENCE</scope>
</reference>
<dbReference type="InterPro" id="IPR036514">
    <property type="entry name" value="SGNH_hydro_sf"/>
</dbReference>
<evidence type="ECO:0000256" key="1">
    <source>
        <dbReference type="SAM" id="MobiDB-lite"/>
    </source>
</evidence>
<dbReference type="EMBL" id="CAEZTC010000120">
    <property type="protein sequence ID" value="CAB4563398.1"/>
    <property type="molecule type" value="Genomic_DNA"/>
</dbReference>
<dbReference type="Gene3D" id="3.40.50.1110">
    <property type="entry name" value="SGNH hydrolase"/>
    <property type="match status" value="1"/>
</dbReference>
<proteinExistence type="predicted"/>
<accession>A0A6J6DQH4</accession>
<protein>
    <submittedName>
        <fullName evidence="2">Unannotated protein</fullName>
    </submittedName>
</protein>
<feature type="region of interest" description="Disordered" evidence="1">
    <location>
        <begin position="192"/>
        <end position="239"/>
    </location>
</feature>
<organism evidence="2">
    <name type="scientific">freshwater metagenome</name>
    <dbReference type="NCBI Taxonomy" id="449393"/>
    <lineage>
        <taxon>unclassified sequences</taxon>
        <taxon>metagenomes</taxon>
        <taxon>ecological metagenomes</taxon>
    </lineage>
</organism>
<feature type="compositionally biased region" description="Polar residues" evidence="1">
    <location>
        <begin position="205"/>
        <end position="216"/>
    </location>
</feature>
<gene>
    <name evidence="2" type="ORF">UFOPK1572_00980</name>
</gene>
<dbReference type="SUPFAM" id="SSF52266">
    <property type="entry name" value="SGNH hydrolase"/>
    <property type="match status" value="1"/>
</dbReference>
<feature type="compositionally biased region" description="Low complexity" evidence="1">
    <location>
        <begin position="217"/>
        <end position="232"/>
    </location>
</feature>
<name>A0A6J6DQH4_9ZZZZ</name>